<dbReference type="PANTHER" id="PTHR28026:SF9">
    <property type="entry name" value="2-HYDROXY-PALMITIC ACID DIOXYGENASE MPO1"/>
    <property type="match status" value="1"/>
</dbReference>
<dbReference type="Pfam" id="PF06127">
    <property type="entry name" value="Mpo1-like"/>
    <property type="match status" value="1"/>
</dbReference>
<keyword evidence="1" id="KW-0472">Membrane</keyword>
<evidence type="ECO:0000313" key="2">
    <source>
        <dbReference type="EMBL" id="QTD38259.1"/>
    </source>
</evidence>
<dbReference type="PANTHER" id="PTHR28026">
    <property type="entry name" value="DUF962 DOMAIN PROTEIN (AFU_ORTHOLOGUE AFUA_8G05310)"/>
    <property type="match status" value="1"/>
</dbReference>
<feature type="transmembrane region" description="Helical" evidence="1">
    <location>
        <begin position="23"/>
        <end position="42"/>
    </location>
</feature>
<keyword evidence="3" id="KW-1185">Reference proteome</keyword>
<protein>
    <submittedName>
        <fullName evidence="2">DUF962 domain-containing protein</fullName>
    </submittedName>
</protein>
<feature type="transmembrane region" description="Helical" evidence="1">
    <location>
        <begin position="104"/>
        <end position="122"/>
    </location>
</feature>
<gene>
    <name evidence="2" type="ORF">JL193_02855</name>
</gene>
<proteinExistence type="predicted"/>
<keyword evidence="1" id="KW-1133">Transmembrane helix</keyword>
<name>A0ABX7SVI4_9FLAO</name>
<feature type="transmembrane region" description="Helical" evidence="1">
    <location>
        <begin position="54"/>
        <end position="73"/>
    </location>
</feature>
<sequence>MKTAQQWFDEYAVNHQNETNKKIHYVCVPLIFFSAIGLLMSIPTTMLKSTLGLYNPLLENWGAVFGVFISIFYLRLGFWYFVEMLFVILLCIVGNFWLGNNTNLLYASIIIFILAWIGQFWGHKVEGKKPSFAKDLQFLFIGPLWVIQKLGKKK</sequence>
<organism evidence="2 3">
    <name type="scientific">Polaribacter batillariae</name>
    <dbReference type="NCBI Taxonomy" id="2808900"/>
    <lineage>
        <taxon>Bacteria</taxon>
        <taxon>Pseudomonadati</taxon>
        <taxon>Bacteroidota</taxon>
        <taxon>Flavobacteriia</taxon>
        <taxon>Flavobacteriales</taxon>
        <taxon>Flavobacteriaceae</taxon>
    </lineage>
</organism>
<evidence type="ECO:0000256" key="1">
    <source>
        <dbReference type="SAM" id="Phobius"/>
    </source>
</evidence>
<keyword evidence="1" id="KW-0812">Transmembrane</keyword>
<dbReference type="InterPro" id="IPR009305">
    <property type="entry name" value="Mpo1-like"/>
</dbReference>
<reference evidence="2 3" key="1">
    <citation type="submission" date="2021-03" db="EMBL/GenBank/DDBJ databases">
        <title>Complete genome of Polaribacter_sp.G4M1.</title>
        <authorList>
            <person name="Jeong S.W."/>
            <person name="Bae J.W."/>
        </authorList>
    </citation>
    <scope>NUCLEOTIDE SEQUENCE [LARGE SCALE GENOMIC DNA]</scope>
    <source>
        <strain evidence="2 3">G4M1</strain>
    </source>
</reference>
<dbReference type="Proteomes" id="UP000663935">
    <property type="component" value="Chromosome"/>
</dbReference>
<accession>A0ABX7SVI4</accession>
<dbReference type="EMBL" id="CP071795">
    <property type="protein sequence ID" value="QTD38259.1"/>
    <property type="molecule type" value="Genomic_DNA"/>
</dbReference>
<feature type="transmembrane region" description="Helical" evidence="1">
    <location>
        <begin position="78"/>
        <end position="98"/>
    </location>
</feature>
<dbReference type="RefSeq" id="WP_207972394.1">
    <property type="nucleotide sequence ID" value="NZ_CP071795.1"/>
</dbReference>
<evidence type="ECO:0000313" key="3">
    <source>
        <dbReference type="Proteomes" id="UP000663935"/>
    </source>
</evidence>